<name>A0ABW7MSL3_9FLAO</name>
<dbReference type="Proteomes" id="UP001610104">
    <property type="component" value="Unassembled WGS sequence"/>
</dbReference>
<evidence type="ECO:0000313" key="3">
    <source>
        <dbReference type="Proteomes" id="UP001610104"/>
    </source>
</evidence>
<proteinExistence type="predicted"/>
<dbReference type="EMBL" id="JBAWKC010000005">
    <property type="protein sequence ID" value="MFH6769856.1"/>
    <property type="molecule type" value="Genomic_DNA"/>
</dbReference>
<sequence length="167" mass="19039">MKKNSLNNIENGFKVPKGYFDEFEERLISELQLKEKVSHSGFKLPEDYFKSLDDKILDAVKNDHKTKVINLFSFRKIAYAAAVAASLILIYNVSFNKNENLDINHIETASIENYILKEGLETSDIASLFSDDDLSEITSVKNNLSSESLENYVLEHLDIDELITNNN</sequence>
<keyword evidence="1" id="KW-1133">Transmembrane helix</keyword>
<dbReference type="RefSeq" id="WP_395439080.1">
    <property type="nucleotide sequence ID" value="NZ_JBAWKC010000005.1"/>
</dbReference>
<keyword evidence="1" id="KW-0472">Membrane</keyword>
<organism evidence="2 3">
    <name type="scientific">Gaetbulibacter aquiaggeris</name>
    <dbReference type="NCBI Taxonomy" id="1735373"/>
    <lineage>
        <taxon>Bacteria</taxon>
        <taxon>Pseudomonadati</taxon>
        <taxon>Bacteroidota</taxon>
        <taxon>Flavobacteriia</taxon>
        <taxon>Flavobacteriales</taxon>
        <taxon>Flavobacteriaceae</taxon>
        <taxon>Gaetbulibacter</taxon>
    </lineage>
</organism>
<evidence type="ECO:0008006" key="4">
    <source>
        <dbReference type="Google" id="ProtNLM"/>
    </source>
</evidence>
<feature type="transmembrane region" description="Helical" evidence="1">
    <location>
        <begin position="77"/>
        <end position="95"/>
    </location>
</feature>
<comment type="caution">
    <text evidence="2">The sequence shown here is derived from an EMBL/GenBank/DDBJ whole genome shotgun (WGS) entry which is preliminary data.</text>
</comment>
<evidence type="ECO:0000313" key="2">
    <source>
        <dbReference type="EMBL" id="MFH6769856.1"/>
    </source>
</evidence>
<evidence type="ECO:0000256" key="1">
    <source>
        <dbReference type="SAM" id="Phobius"/>
    </source>
</evidence>
<keyword evidence="1" id="KW-0812">Transmembrane</keyword>
<gene>
    <name evidence="2" type="ORF">V8G56_13975</name>
</gene>
<reference evidence="2 3" key="1">
    <citation type="submission" date="2024-02" db="EMBL/GenBank/DDBJ databases">
        <title>A Gaetbulibacter species isolated from tidal flats and genomic insights of their niches.</title>
        <authorList>
            <person name="Ye Y."/>
        </authorList>
    </citation>
    <scope>NUCLEOTIDE SEQUENCE [LARGE SCALE GENOMIC DNA]</scope>
    <source>
        <strain evidence="2 3">KEM-8</strain>
    </source>
</reference>
<keyword evidence="3" id="KW-1185">Reference proteome</keyword>
<protein>
    <recommendedName>
        <fullName evidence="4">Anti sigma-E protein RseA N-terminal domain-containing protein</fullName>
    </recommendedName>
</protein>
<accession>A0ABW7MSL3</accession>